<sequence>MLESLRLRLRAAIVSSKQALRTSSVMSATLLPFRRLPINGSVQSSSGSWLTYASTTTQALIDQECFHKQTRLMLLLKQRISEGRLHRIPPKDFYHLRWTIR</sequence>
<proteinExistence type="predicted"/>
<protein>
    <submittedName>
        <fullName evidence="1">Uncharacterized protein</fullName>
    </submittedName>
</protein>
<dbReference type="EMBL" id="CAACVG010009205">
    <property type="protein sequence ID" value="VEN52408.1"/>
    <property type="molecule type" value="Genomic_DNA"/>
</dbReference>
<evidence type="ECO:0000313" key="1">
    <source>
        <dbReference type="EMBL" id="VEN52408.1"/>
    </source>
</evidence>
<gene>
    <name evidence="1" type="ORF">CALMAC_LOCUS12566</name>
</gene>
<dbReference type="AlphaFoldDB" id="A0A653CYP0"/>
<reference evidence="1 2" key="1">
    <citation type="submission" date="2019-01" db="EMBL/GenBank/DDBJ databases">
        <authorList>
            <person name="Sayadi A."/>
        </authorList>
    </citation>
    <scope>NUCLEOTIDE SEQUENCE [LARGE SCALE GENOMIC DNA]</scope>
</reference>
<organism evidence="1 2">
    <name type="scientific">Callosobruchus maculatus</name>
    <name type="common">Southern cowpea weevil</name>
    <name type="synonym">Pulse bruchid</name>
    <dbReference type="NCBI Taxonomy" id="64391"/>
    <lineage>
        <taxon>Eukaryota</taxon>
        <taxon>Metazoa</taxon>
        <taxon>Ecdysozoa</taxon>
        <taxon>Arthropoda</taxon>
        <taxon>Hexapoda</taxon>
        <taxon>Insecta</taxon>
        <taxon>Pterygota</taxon>
        <taxon>Neoptera</taxon>
        <taxon>Endopterygota</taxon>
        <taxon>Coleoptera</taxon>
        <taxon>Polyphaga</taxon>
        <taxon>Cucujiformia</taxon>
        <taxon>Chrysomeloidea</taxon>
        <taxon>Chrysomelidae</taxon>
        <taxon>Bruchinae</taxon>
        <taxon>Bruchini</taxon>
        <taxon>Callosobruchus</taxon>
    </lineage>
</organism>
<accession>A0A653CYP0</accession>
<evidence type="ECO:0000313" key="2">
    <source>
        <dbReference type="Proteomes" id="UP000410492"/>
    </source>
</evidence>
<keyword evidence="2" id="KW-1185">Reference proteome</keyword>
<name>A0A653CYP0_CALMS</name>
<dbReference type="Proteomes" id="UP000410492">
    <property type="component" value="Unassembled WGS sequence"/>
</dbReference>